<evidence type="ECO:0000259" key="1">
    <source>
        <dbReference type="Pfam" id="PF21248"/>
    </source>
</evidence>
<dbReference type="AlphaFoldDB" id="A0AA42CLX6"/>
<reference evidence="2" key="1">
    <citation type="submission" date="2022-05" db="EMBL/GenBank/DDBJ databases">
        <authorList>
            <person name="Pankratov T."/>
        </authorList>
    </citation>
    <scope>NUCLEOTIDE SEQUENCE</scope>
    <source>
        <strain evidence="2">BP6-180914</strain>
    </source>
</reference>
<proteinExistence type="predicted"/>
<dbReference type="Pfam" id="PF21248">
    <property type="entry name" value="SoFic-like_C"/>
    <property type="match status" value="1"/>
</dbReference>
<evidence type="ECO:0000313" key="2">
    <source>
        <dbReference type="EMBL" id="MCW6507847.1"/>
    </source>
</evidence>
<gene>
    <name evidence="2" type="ORF">M8523_07420</name>
</gene>
<comment type="caution">
    <text evidence="2">The sequence shown here is derived from an EMBL/GenBank/DDBJ whole genome shotgun (WGS) entry which is preliminary data.</text>
</comment>
<dbReference type="EMBL" id="JAMOIM010000004">
    <property type="protein sequence ID" value="MCW6507847.1"/>
    <property type="molecule type" value="Genomic_DNA"/>
</dbReference>
<feature type="domain" description="Adenylyltransferase SoFic-like C-terminal" evidence="1">
    <location>
        <begin position="10"/>
        <end position="41"/>
    </location>
</feature>
<accession>A0AA42CLX6</accession>
<dbReference type="Proteomes" id="UP001165667">
    <property type="component" value="Unassembled WGS sequence"/>
</dbReference>
<organism evidence="2 3">
    <name type="scientific">Lichenifustis flavocetrariae</name>
    <dbReference type="NCBI Taxonomy" id="2949735"/>
    <lineage>
        <taxon>Bacteria</taxon>
        <taxon>Pseudomonadati</taxon>
        <taxon>Pseudomonadota</taxon>
        <taxon>Alphaproteobacteria</taxon>
        <taxon>Hyphomicrobiales</taxon>
        <taxon>Lichenihabitantaceae</taxon>
        <taxon>Lichenifustis</taxon>
    </lineage>
</organism>
<evidence type="ECO:0000313" key="3">
    <source>
        <dbReference type="Proteomes" id="UP001165667"/>
    </source>
</evidence>
<dbReference type="RefSeq" id="WP_282584220.1">
    <property type="nucleotide sequence ID" value="NZ_JAMOIM010000004.1"/>
</dbReference>
<dbReference type="InterPro" id="IPR048770">
    <property type="entry name" value="SoFic-like_C"/>
</dbReference>
<protein>
    <recommendedName>
        <fullName evidence="1">Adenylyltransferase SoFic-like C-terminal domain-containing protein</fullName>
    </recommendedName>
</protein>
<name>A0AA42CLX6_9HYPH</name>
<keyword evidence="3" id="KW-1185">Reference proteome</keyword>
<sequence>MASGKPGAVQSASAYLKTLVEVDILKELKVGREKLFINPRLLQTLSIR</sequence>